<keyword evidence="3" id="KW-1185">Reference proteome</keyword>
<dbReference type="EMBL" id="JAYMYS010000003">
    <property type="protein sequence ID" value="KAK7400924.1"/>
    <property type="molecule type" value="Genomic_DNA"/>
</dbReference>
<organism evidence="2 3">
    <name type="scientific">Psophocarpus tetragonolobus</name>
    <name type="common">Winged bean</name>
    <name type="synonym">Dolichos tetragonolobus</name>
    <dbReference type="NCBI Taxonomy" id="3891"/>
    <lineage>
        <taxon>Eukaryota</taxon>
        <taxon>Viridiplantae</taxon>
        <taxon>Streptophyta</taxon>
        <taxon>Embryophyta</taxon>
        <taxon>Tracheophyta</taxon>
        <taxon>Spermatophyta</taxon>
        <taxon>Magnoliopsida</taxon>
        <taxon>eudicotyledons</taxon>
        <taxon>Gunneridae</taxon>
        <taxon>Pentapetalae</taxon>
        <taxon>rosids</taxon>
        <taxon>fabids</taxon>
        <taxon>Fabales</taxon>
        <taxon>Fabaceae</taxon>
        <taxon>Papilionoideae</taxon>
        <taxon>50 kb inversion clade</taxon>
        <taxon>NPAAA clade</taxon>
        <taxon>indigoferoid/millettioid clade</taxon>
        <taxon>Phaseoleae</taxon>
        <taxon>Psophocarpus</taxon>
    </lineage>
</organism>
<accession>A0AAN9SV57</accession>
<proteinExistence type="predicted"/>
<evidence type="ECO:0000313" key="3">
    <source>
        <dbReference type="Proteomes" id="UP001386955"/>
    </source>
</evidence>
<keyword evidence="1" id="KW-0472">Membrane</keyword>
<gene>
    <name evidence="2" type="ORF">VNO78_12233</name>
</gene>
<dbReference type="AlphaFoldDB" id="A0AAN9SV57"/>
<name>A0AAN9SV57_PSOTE</name>
<protein>
    <submittedName>
        <fullName evidence="2">Uncharacterized protein</fullName>
    </submittedName>
</protein>
<evidence type="ECO:0000313" key="2">
    <source>
        <dbReference type="EMBL" id="KAK7400924.1"/>
    </source>
</evidence>
<reference evidence="2 3" key="1">
    <citation type="submission" date="2024-01" db="EMBL/GenBank/DDBJ databases">
        <title>The genomes of 5 underutilized Papilionoideae crops provide insights into root nodulation and disease resistanc.</title>
        <authorList>
            <person name="Jiang F."/>
        </authorList>
    </citation>
    <scope>NUCLEOTIDE SEQUENCE [LARGE SCALE GENOMIC DNA]</scope>
    <source>
        <strain evidence="2">DUOXIRENSHENG_FW03</strain>
        <tissue evidence="2">Leaves</tissue>
    </source>
</reference>
<feature type="transmembrane region" description="Helical" evidence="1">
    <location>
        <begin position="56"/>
        <end position="80"/>
    </location>
</feature>
<keyword evidence="1" id="KW-1133">Transmembrane helix</keyword>
<evidence type="ECO:0000256" key="1">
    <source>
        <dbReference type="SAM" id="Phobius"/>
    </source>
</evidence>
<comment type="caution">
    <text evidence="2">The sequence shown here is derived from an EMBL/GenBank/DDBJ whole genome shotgun (WGS) entry which is preliminary data.</text>
</comment>
<sequence>MVHEDAYEDLEEWETMVMSGPVVKKLGRYIVQTSKIQEQVHRWEIITRRRVLVSSYALYSGLVRNIGCLLVFFVFGFLHFEENDRYQCHRNYVQLRPE</sequence>
<dbReference type="Proteomes" id="UP001386955">
    <property type="component" value="Unassembled WGS sequence"/>
</dbReference>
<keyword evidence="1" id="KW-0812">Transmembrane</keyword>